<dbReference type="EMBL" id="JAABNT010000001">
    <property type="protein sequence ID" value="NEK21290.1"/>
    <property type="molecule type" value="Genomic_DNA"/>
</dbReference>
<keyword evidence="1" id="KW-1133">Transmembrane helix</keyword>
<proteinExistence type="predicted"/>
<dbReference type="Proteomes" id="UP000468591">
    <property type="component" value="Unassembled WGS sequence"/>
</dbReference>
<keyword evidence="3" id="KW-1185">Reference proteome</keyword>
<protein>
    <submittedName>
        <fullName evidence="2">Uncharacterized protein</fullName>
    </submittedName>
</protein>
<name>A0A6P0C795_9RHOB</name>
<comment type="caution">
    <text evidence="2">The sequence shown here is derived from an EMBL/GenBank/DDBJ whole genome shotgun (WGS) entry which is preliminary data.</text>
</comment>
<gene>
    <name evidence="2" type="ORF">GV827_02590</name>
</gene>
<keyword evidence="1" id="KW-0812">Transmembrane</keyword>
<feature type="transmembrane region" description="Helical" evidence="1">
    <location>
        <begin position="21"/>
        <end position="40"/>
    </location>
</feature>
<dbReference type="AlphaFoldDB" id="A0A6P0C795"/>
<sequence>MGWITTLKSRTRQTLDRIRDRVPFGLRSVLGLLLIAGGLLGFLPILGFWMIPLGIAVIAIDLAQIWKSIRRHR</sequence>
<feature type="transmembrane region" description="Helical" evidence="1">
    <location>
        <begin position="46"/>
        <end position="66"/>
    </location>
</feature>
<evidence type="ECO:0000313" key="3">
    <source>
        <dbReference type="Proteomes" id="UP000468591"/>
    </source>
</evidence>
<reference evidence="2 3" key="1">
    <citation type="submission" date="2020-01" db="EMBL/GenBank/DDBJ databases">
        <title>Sulfitobacter sediminilitoris sp. nov., isolated from a tidal flat.</title>
        <authorList>
            <person name="Park S."/>
            <person name="Yoon J.-H."/>
        </authorList>
    </citation>
    <scope>NUCLEOTIDE SEQUENCE [LARGE SCALE GENOMIC DNA]</scope>
    <source>
        <strain evidence="2 3">JBTF-M27</strain>
    </source>
</reference>
<keyword evidence="1" id="KW-0472">Membrane</keyword>
<dbReference type="RefSeq" id="WP_164352107.1">
    <property type="nucleotide sequence ID" value="NZ_JAABNT010000001.1"/>
</dbReference>
<organism evidence="2 3">
    <name type="scientific">Sulfitobacter sediminilitoris</name>
    <dbReference type="NCBI Taxonomy" id="2698830"/>
    <lineage>
        <taxon>Bacteria</taxon>
        <taxon>Pseudomonadati</taxon>
        <taxon>Pseudomonadota</taxon>
        <taxon>Alphaproteobacteria</taxon>
        <taxon>Rhodobacterales</taxon>
        <taxon>Roseobacteraceae</taxon>
        <taxon>Sulfitobacter</taxon>
    </lineage>
</organism>
<accession>A0A6P0C795</accession>
<evidence type="ECO:0000313" key="2">
    <source>
        <dbReference type="EMBL" id="NEK21290.1"/>
    </source>
</evidence>
<evidence type="ECO:0000256" key="1">
    <source>
        <dbReference type="SAM" id="Phobius"/>
    </source>
</evidence>